<dbReference type="EMBL" id="RCCB01000017">
    <property type="protein sequence ID" value="RLJ22968.1"/>
    <property type="molecule type" value="Genomic_DNA"/>
</dbReference>
<keyword evidence="3" id="KW-1185">Reference proteome</keyword>
<evidence type="ECO:0008006" key="5">
    <source>
        <dbReference type="Google" id="ProtNLM"/>
    </source>
</evidence>
<evidence type="ECO:0000313" key="1">
    <source>
        <dbReference type="EMBL" id="PKW19993.1"/>
    </source>
</evidence>
<gene>
    <name evidence="1" type="ORF">B0G92_3342</name>
    <name evidence="2" type="ORF">CLV50_3334</name>
</gene>
<dbReference type="RefSeq" id="WP_101473056.1">
    <property type="nucleotide sequence ID" value="NZ_PJND01000013.1"/>
</dbReference>
<dbReference type="Proteomes" id="UP000233767">
    <property type="component" value="Unassembled WGS sequence"/>
</dbReference>
<protein>
    <recommendedName>
        <fullName evidence="5">Lipocalin-like protein</fullName>
    </recommendedName>
</protein>
<comment type="caution">
    <text evidence="2">The sequence shown here is derived from an EMBL/GenBank/DDBJ whole genome shotgun (WGS) entry which is preliminary data.</text>
</comment>
<sequence>MRTTLFTLFLCVTCLTAKGQTAKELIGKWQLLRYTHNGQEKDIKDFFKTDQVYQVFYENGKFESLIGDEVHKGKWKMSKDNQYLTLTSTLIPIKLHIDLFKDGKRITSYESIWTFEHKKIND</sequence>
<name>A0A497U3R0_9FLAO</name>
<evidence type="ECO:0000313" key="2">
    <source>
        <dbReference type="EMBL" id="RLJ22968.1"/>
    </source>
</evidence>
<proteinExistence type="predicted"/>
<dbReference type="Proteomes" id="UP000275027">
    <property type="component" value="Unassembled WGS sequence"/>
</dbReference>
<evidence type="ECO:0000313" key="4">
    <source>
        <dbReference type="Proteomes" id="UP000275027"/>
    </source>
</evidence>
<dbReference type="AlphaFoldDB" id="A0A497U3R0"/>
<reference evidence="2 4" key="2">
    <citation type="submission" date="2018-10" db="EMBL/GenBank/DDBJ databases">
        <title>Genomic Encyclopedia of Archaeal and Bacterial Type Strains, Phase II (KMG-II): from individual species to whole genera.</title>
        <authorList>
            <person name="Goeker M."/>
        </authorList>
    </citation>
    <scope>NUCLEOTIDE SEQUENCE [LARGE SCALE GENOMIC DNA]</scope>
    <source>
        <strain evidence="2 4">DSM 21886</strain>
    </source>
</reference>
<accession>A0A497U3R0</accession>
<organism evidence="2 4">
    <name type="scientific">Flavobacterium lindanitolerans</name>
    <dbReference type="NCBI Taxonomy" id="428988"/>
    <lineage>
        <taxon>Bacteria</taxon>
        <taxon>Pseudomonadati</taxon>
        <taxon>Bacteroidota</taxon>
        <taxon>Flavobacteriia</taxon>
        <taxon>Flavobacteriales</taxon>
        <taxon>Flavobacteriaceae</taxon>
        <taxon>Flavobacterium</taxon>
    </lineage>
</organism>
<reference evidence="1 3" key="1">
    <citation type="submission" date="2017-12" db="EMBL/GenBank/DDBJ databases">
        <title>Genomic Encyclopedia of Type Strains, Phase III (KMG-III): the genomes of soil and plant-associated and newly described type strains.</title>
        <authorList>
            <person name="Whitman W."/>
        </authorList>
    </citation>
    <scope>NUCLEOTIDE SEQUENCE [LARGE SCALE GENOMIC DNA]</scope>
    <source>
        <strain evidence="1 3">IP-10</strain>
    </source>
</reference>
<dbReference type="EMBL" id="PJND01000013">
    <property type="protein sequence ID" value="PKW19993.1"/>
    <property type="molecule type" value="Genomic_DNA"/>
</dbReference>
<evidence type="ECO:0000313" key="3">
    <source>
        <dbReference type="Proteomes" id="UP000233767"/>
    </source>
</evidence>